<accession>A0A368JZQ0</accession>
<dbReference type="InterPro" id="IPR010656">
    <property type="entry name" value="DctM"/>
</dbReference>
<comment type="caution">
    <text evidence="4">The sequence shown here is derived from an EMBL/GenBank/DDBJ whole genome shotgun (WGS) entry which is preliminary data.</text>
</comment>
<organism evidence="4 5">
    <name type="scientific">Phyllobacterium salinisoli</name>
    <dbReference type="NCBI Taxonomy" id="1899321"/>
    <lineage>
        <taxon>Bacteria</taxon>
        <taxon>Pseudomonadati</taxon>
        <taxon>Pseudomonadota</taxon>
        <taxon>Alphaproteobacteria</taxon>
        <taxon>Hyphomicrobiales</taxon>
        <taxon>Phyllobacteriaceae</taxon>
        <taxon>Phyllobacterium</taxon>
    </lineage>
</organism>
<dbReference type="Pfam" id="PF06808">
    <property type="entry name" value="DctM"/>
    <property type="match status" value="1"/>
</dbReference>
<evidence type="ECO:0000256" key="2">
    <source>
        <dbReference type="SAM" id="Phobius"/>
    </source>
</evidence>
<keyword evidence="2" id="KW-0812">Transmembrane</keyword>
<dbReference type="GO" id="GO:0022857">
    <property type="term" value="F:transmembrane transporter activity"/>
    <property type="evidence" value="ECO:0007669"/>
    <property type="project" value="UniProtKB-UniRule"/>
</dbReference>
<feature type="transmembrane region" description="Helical" evidence="2">
    <location>
        <begin position="12"/>
        <end position="38"/>
    </location>
</feature>
<evidence type="ECO:0000256" key="1">
    <source>
        <dbReference type="RuleBase" id="RU369079"/>
    </source>
</evidence>
<evidence type="ECO:0000313" key="4">
    <source>
        <dbReference type="EMBL" id="RCS22607.1"/>
    </source>
</evidence>
<keyword evidence="1" id="KW-0997">Cell inner membrane</keyword>
<dbReference type="EMBL" id="QOZG01000007">
    <property type="protein sequence ID" value="RCS22607.1"/>
    <property type="molecule type" value="Genomic_DNA"/>
</dbReference>
<dbReference type="GO" id="GO:0005886">
    <property type="term" value="C:plasma membrane"/>
    <property type="evidence" value="ECO:0007669"/>
    <property type="project" value="UniProtKB-SubCell"/>
</dbReference>
<proteinExistence type="predicted"/>
<evidence type="ECO:0000259" key="3">
    <source>
        <dbReference type="Pfam" id="PF06808"/>
    </source>
</evidence>
<comment type="subcellular location">
    <subcellularLocation>
        <location evidence="1">Cell inner membrane</location>
        <topology evidence="1">Multi-pass membrane protein</topology>
    </subcellularLocation>
</comment>
<keyword evidence="5" id="KW-1185">Reference proteome</keyword>
<dbReference type="RefSeq" id="WP_114441724.1">
    <property type="nucleotide sequence ID" value="NZ_QOZG01000007.1"/>
</dbReference>
<protein>
    <recommendedName>
        <fullName evidence="3">TRAP C4-dicarboxylate transport system permease DctM subunit domain-containing protein</fullName>
    </recommendedName>
</protein>
<keyword evidence="2" id="KW-0472">Membrane</keyword>
<evidence type="ECO:0000313" key="5">
    <source>
        <dbReference type="Proteomes" id="UP000253420"/>
    </source>
</evidence>
<comment type="function">
    <text evidence="1">Part of the tripartite ATP-independent periplasmic (TRAP) transport system.</text>
</comment>
<gene>
    <name evidence="4" type="ORF">DUT91_17135</name>
</gene>
<reference evidence="4 5" key="1">
    <citation type="submission" date="2018-07" db="EMBL/GenBank/DDBJ databases">
        <title>The draft genome of Phyllobacterium salinisoli.</title>
        <authorList>
            <person name="Liu L."/>
            <person name="Li L."/>
            <person name="Zhang X."/>
            <person name="Liang L."/>
        </authorList>
    </citation>
    <scope>NUCLEOTIDE SEQUENCE [LARGE SCALE GENOMIC DNA]</scope>
    <source>
        <strain evidence="4 5">LLAN61</strain>
    </source>
</reference>
<keyword evidence="1" id="KW-1003">Cell membrane</keyword>
<sequence>MSEGQSPWRDVLVALVFLAIGFFIDATVLIILLTPIFLPLVRQARVTLHLA</sequence>
<feature type="domain" description="TRAP C4-dicarboxylate transport system permease DctM subunit" evidence="3">
    <location>
        <begin position="11"/>
        <end position="46"/>
    </location>
</feature>
<keyword evidence="2" id="KW-1133">Transmembrane helix</keyword>
<name>A0A368JZQ0_9HYPH</name>
<dbReference type="Proteomes" id="UP000253420">
    <property type="component" value="Unassembled WGS sequence"/>
</dbReference>
<keyword evidence="1" id="KW-0813">Transport</keyword>
<dbReference type="AlphaFoldDB" id="A0A368JZQ0"/>